<reference evidence="4" key="1">
    <citation type="submission" date="2022-11" db="UniProtKB">
        <authorList>
            <consortium name="WormBaseParasite"/>
        </authorList>
    </citation>
    <scope>IDENTIFICATION</scope>
</reference>
<dbReference type="WBParaSite" id="ACRNAN_scaffold1049.g15699.t1">
    <property type="protein sequence ID" value="ACRNAN_scaffold1049.g15699.t1"/>
    <property type="gene ID" value="ACRNAN_scaffold1049.g15699"/>
</dbReference>
<dbReference type="Proteomes" id="UP000887540">
    <property type="component" value="Unplaced"/>
</dbReference>
<name>A0A914CG75_9BILA</name>
<dbReference type="InterPro" id="IPR011055">
    <property type="entry name" value="Dup_hybrid_motif"/>
</dbReference>
<dbReference type="InterPro" id="IPR002477">
    <property type="entry name" value="Peptidoglycan-bd-like"/>
</dbReference>
<dbReference type="GO" id="GO:0008237">
    <property type="term" value="F:metallopeptidase activity"/>
    <property type="evidence" value="ECO:0007669"/>
    <property type="project" value="UniProtKB-KW"/>
</dbReference>
<dbReference type="InterPro" id="IPR036365">
    <property type="entry name" value="PGBD-like_sf"/>
</dbReference>
<proteinExistence type="predicted"/>
<evidence type="ECO:0000259" key="2">
    <source>
        <dbReference type="Pfam" id="PF01471"/>
    </source>
</evidence>
<feature type="domain" description="Peptidoglycan binding-like" evidence="2">
    <location>
        <begin position="530"/>
        <end position="582"/>
    </location>
</feature>
<accession>A0A914CG75</accession>
<keyword evidence="3" id="KW-1185">Reference proteome</keyword>
<keyword evidence="1" id="KW-0482">Metalloprotease</keyword>
<dbReference type="SUPFAM" id="SSF51261">
    <property type="entry name" value="Duplicated hybrid motif"/>
    <property type="match status" value="1"/>
</dbReference>
<evidence type="ECO:0000313" key="3">
    <source>
        <dbReference type="Proteomes" id="UP000887540"/>
    </source>
</evidence>
<dbReference type="InterPro" id="IPR029052">
    <property type="entry name" value="Metallo-depent_PP-like"/>
</dbReference>
<dbReference type="SUPFAM" id="SSF56300">
    <property type="entry name" value="Metallo-dependent phosphatases"/>
    <property type="match status" value="1"/>
</dbReference>
<organism evidence="3 4">
    <name type="scientific">Acrobeloides nanus</name>
    <dbReference type="NCBI Taxonomy" id="290746"/>
    <lineage>
        <taxon>Eukaryota</taxon>
        <taxon>Metazoa</taxon>
        <taxon>Ecdysozoa</taxon>
        <taxon>Nematoda</taxon>
        <taxon>Chromadorea</taxon>
        <taxon>Rhabditida</taxon>
        <taxon>Tylenchina</taxon>
        <taxon>Cephalobomorpha</taxon>
        <taxon>Cephaloboidea</taxon>
        <taxon>Cephalobidae</taxon>
        <taxon>Acrobeloides</taxon>
    </lineage>
</organism>
<dbReference type="Gene3D" id="1.10.101.10">
    <property type="entry name" value="PGBD-like superfamily/PGBD"/>
    <property type="match status" value="1"/>
</dbReference>
<evidence type="ECO:0000256" key="1">
    <source>
        <dbReference type="ARBA" id="ARBA00023049"/>
    </source>
</evidence>
<protein>
    <submittedName>
        <fullName evidence="4">Peptidoglycan binding-like domain-containing protein</fullName>
    </submittedName>
</protein>
<dbReference type="SUPFAM" id="SSF47090">
    <property type="entry name" value="PGBD-like"/>
    <property type="match status" value="1"/>
</dbReference>
<keyword evidence="1" id="KW-0378">Hydrolase</keyword>
<sequence length="582" mass="63099">MSLADEVRATVPDVPAEWRARQVVRGDEVEIVTGPIEPVATDAELLRSFGYDPAEIEVVGTINQWRKQLPDGQWRVSYFFRSRPRSAKLDLPALAAAARRKPRPALRPVESGPVTVAVLSDPQIGKTGSRGGTPELLERLEVKKAALARHLRDRKPARTVLAEAGDLFEGFESGGNPAFTNDLSLAQQMDMAGLILFDFVSILRRHGHVDVLGVPSNHTAWRSGKRQLGRPGDDFGLHVHRHVERLARAHGFDVDWHLPGQHDEAVTLDVLGTVLGVVHGNQYRAGRAVEWWRGQQHGGQPVGAADVLVTGHFHSLSVMPTGRNPYTGRAKWWLQAPTLDNGSDWFRNLTGDDSDPGLLVFDITERGAASDYYSNGINLNGGQFGAPRENGRKHRGQDISHSVTPGAVAVPALHAGVVVSKTVPSSDHGFGYSTVVRSVLDGMLFDFRYAHGAWASQQPVGAQIAQGGIILWEGNSGATVGSCVHLEQQRVGGGFLDPLPEIRRVAAGRLTSAAPVPVPGRPVIRKGSKGPAVGDLQRRLNRDYPLYSHLDVDEDFGNATDRTLIEFQTRAGLEPDGVAGPK</sequence>
<dbReference type="Pfam" id="PF01471">
    <property type="entry name" value="PG_binding_1"/>
    <property type="match status" value="1"/>
</dbReference>
<keyword evidence="1" id="KW-0645">Protease</keyword>
<evidence type="ECO:0000313" key="4">
    <source>
        <dbReference type="WBParaSite" id="ACRNAN_scaffold1049.g15699.t1"/>
    </source>
</evidence>
<dbReference type="Gene3D" id="2.70.70.10">
    <property type="entry name" value="Glucose Permease (Domain IIA)"/>
    <property type="match status" value="1"/>
</dbReference>
<dbReference type="AlphaFoldDB" id="A0A914CG75"/>
<dbReference type="InterPro" id="IPR036366">
    <property type="entry name" value="PGBDSf"/>
</dbReference>